<proteinExistence type="predicted"/>
<sequence length="250" mass="27388">MEEQRGAAARAAAHTRQSEVAAKKKRMPAETERAPAGSGNGKRERTTCPHASDEEDDDADNESDLVSSTGALDIDIPADVPVLQEEPVVVENTSMTSDVRVTSLTLSAEVENKEYAQEDGEADDGSDEVLAGAAILERQKKNAAKRLAAARLKEAVEKLPRNWQSTVDNWSLMTPEELSMFAQDPAALKKARADGWNCGTCANVIMVDILHVLNSSCRYIHVLHQFLTRFWQPLHILDCTVVSMGKLTLF</sequence>
<gene>
    <name evidence="2" type="ORF">PHMEG_00032932</name>
</gene>
<protein>
    <submittedName>
        <fullName evidence="2">Uncharacterized protein</fullName>
    </submittedName>
</protein>
<evidence type="ECO:0000256" key="1">
    <source>
        <dbReference type="SAM" id="MobiDB-lite"/>
    </source>
</evidence>
<evidence type="ECO:0000313" key="2">
    <source>
        <dbReference type="EMBL" id="OWY96730.1"/>
    </source>
</evidence>
<dbReference type="EMBL" id="NBNE01011294">
    <property type="protein sequence ID" value="OWY96730.1"/>
    <property type="molecule type" value="Genomic_DNA"/>
</dbReference>
<dbReference type="STRING" id="4795.A0A225UUE1"/>
<evidence type="ECO:0000313" key="3">
    <source>
        <dbReference type="Proteomes" id="UP000198211"/>
    </source>
</evidence>
<feature type="compositionally biased region" description="Acidic residues" evidence="1">
    <location>
        <begin position="53"/>
        <end position="63"/>
    </location>
</feature>
<feature type="region of interest" description="Disordered" evidence="1">
    <location>
        <begin position="1"/>
        <end position="71"/>
    </location>
</feature>
<name>A0A225UUE1_9STRA</name>
<keyword evidence="3" id="KW-1185">Reference proteome</keyword>
<comment type="caution">
    <text evidence="2">The sequence shown here is derived from an EMBL/GenBank/DDBJ whole genome shotgun (WGS) entry which is preliminary data.</text>
</comment>
<dbReference type="AlphaFoldDB" id="A0A225UUE1"/>
<dbReference type="Proteomes" id="UP000198211">
    <property type="component" value="Unassembled WGS sequence"/>
</dbReference>
<accession>A0A225UUE1</accession>
<organism evidence="2 3">
    <name type="scientific">Phytophthora megakarya</name>
    <dbReference type="NCBI Taxonomy" id="4795"/>
    <lineage>
        <taxon>Eukaryota</taxon>
        <taxon>Sar</taxon>
        <taxon>Stramenopiles</taxon>
        <taxon>Oomycota</taxon>
        <taxon>Peronosporomycetes</taxon>
        <taxon>Peronosporales</taxon>
        <taxon>Peronosporaceae</taxon>
        <taxon>Phytophthora</taxon>
    </lineage>
</organism>
<reference evidence="3" key="1">
    <citation type="submission" date="2017-03" db="EMBL/GenBank/DDBJ databases">
        <title>Phytopthora megakarya and P. palmivora, two closely related causual agents of cacao black pod achieved similar genome size and gene model numbers by different mechanisms.</title>
        <authorList>
            <person name="Ali S."/>
            <person name="Shao J."/>
            <person name="Larry D.J."/>
            <person name="Kronmiller B."/>
            <person name="Shen D."/>
            <person name="Strem M.D."/>
            <person name="Melnick R.L."/>
            <person name="Guiltinan M.J."/>
            <person name="Tyler B.M."/>
            <person name="Meinhardt L.W."/>
            <person name="Bailey B.A."/>
        </authorList>
    </citation>
    <scope>NUCLEOTIDE SEQUENCE [LARGE SCALE GENOMIC DNA]</scope>
    <source>
        <strain evidence="3">zdho120</strain>
    </source>
</reference>